<dbReference type="InterPro" id="IPR006202">
    <property type="entry name" value="Neur_chan_lig-bd"/>
</dbReference>
<evidence type="ECO:0000256" key="2">
    <source>
        <dbReference type="ARBA" id="ARBA00022692"/>
    </source>
</evidence>
<evidence type="ECO:0000256" key="7">
    <source>
        <dbReference type="SAM" id="SignalP"/>
    </source>
</evidence>
<feature type="signal peptide" evidence="7">
    <location>
        <begin position="1"/>
        <end position="17"/>
    </location>
</feature>
<feature type="transmembrane region" description="Helical" evidence="6">
    <location>
        <begin position="269"/>
        <end position="288"/>
    </location>
</feature>
<dbReference type="InterPro" id="IPR036734">
    <property type="entry name" value="Neur_chan_lig-bd_sf"/>
</dbReference>
<evidence type="ECO:0000256" key="4">
    <source>
        <dbReference type="ARBA" id="ARBA00023136"/>
    </source>
</evidence>
<feature type="region of interest" description="Disordered" evidence="5">
    <location>
        <begin position="364"/>
        <end position="386"/>
    </location>
</feature>
<evidence type="ECO:0000256" key="3">
    <source>
        <dbReference type="ARBA" id="ARBA00022989"/>
    </source>
</evidence>
<dbReference type="OrthoDB" id="410315at2759"/>
<dbReference type="PANTHER" id="PTHR18945">
    <property type="entry name" value="NEUROTRANSMITTER GATED ION CHANNEL"/>
    <property type="match status" value="1"/>
</dbReference>
<dbReference type="Proteomes" id="UP000283509">
    <property type="component" value="Unassembled WGS sequence"/>
</dbReference>
<comment type="subcellular location">
    <subcellularLocation>
        <location evidence="1">Membrane</location>
    </subcellularLocation>
</comment>
<dbReference type="SUPFAM" id="SSF63712">
    <property type="entry name" value="Nicotinic receptor ligand binding domain-like"/>
    <property type="match status" value="1"/>
</dbReference>
<feature type="transmembrane region" description="Helical" evidence="6">
    <location>
        <begin position="236"/>
        <end position="257"/>
    </location>
</feature>
<feature type="transmembrane region" description="Helical" evidence="6">
    <location>
        <begin position="300"/>
        <end position="324"/>
    </location>
</feature>
<reference evidence="9 10" key="2">
    <citation type="submission" date="2019-01" db="EMBL/GenBank/DDBJ databases">
        <title>The decoding of complex shrimp genome reveals the adaptation for benthos swimmer, frequently molting mechanism and breeding impact on genome.</title>
        <authorList>
            <person name="Sun Y."/>
            <person name="Gao Y."/>
            <person name="Yu Y."/>
        </authorList>
    </citation>
    <scope>NUCLEOTIDE SEQUENCE [LARGE SCALE GENOMIC DNA]</scope>
    <source>
        <tissue evidence="9">Muscle</tissue>
    </source>
</reference>
<keyword evidence="7" id="KW-0732">Signal</keyword>
<dbReference type="Gene3D" id="2.70.170.10">
    <property type="entry name" value="Neurotransmitter-gated ion-channel ligand-binding domain"/>
    <property type="match status" value="1"/>
</dbReference>
<dbReference type="GO" id="GO:0004888">
    <property type="term" value="F:transmembrane signaling receptor activity"/>
    <property type="evidence" value="ECO:0007669"/>
    <property type="project" value="InterPro"/>
</dbReference>
<feature type="compositionally biased region" description="Polar residues" evidence="5">
    <location>
        <begin position="369"/>
        <end position="383"/>
    </location>
</feature>
<feature type="transmembrane region" description="Helical" evidence="6">
    <location>
        <begin position="396"/>
        <end position="416"/>
    </location>
</feature>
<dbReference type="AlphaFoldDB" id="A0A3R7QXW0"/>
<gene>
    <name evidence="9" type="ORF">C7M84_024377</name>
</gene>
<accession>A0A3R7QXW0</accession>
<protein>
    <submittedName>
        <fullName evidence="9">Putative acetylcholine receptor subunit alpha-type acr-16-like</fullName>
    </submittedName>
</protein>
<dbReference type="STRING" id="6689.A0A3R7QXW0"/>
<keyword evidence="10" id="KW-1185">Reference proteome</keyword>
<evidence type="ECO:0000256" key="5">
    <source>
        <dbReference type="SAM" id="MobiDB-lite"/>
    </source>
</evidence>
<dbReference type="CDD" id="cd18989">
    <property type="entry name" value="LGIC_ECD_cation"/>
    <property type="match status" value="1"/>
</dbReference>
<dbReference type="EMBL" id="QCYY01000821">
    <property type="protein sequence ID" value="ROT82452.1"/>
    <property type="molecule type" value="Genomic_DNA"/>
</dbReference>
<proteinExistence type="predicted"/>
<dbReference type="FunFam" id="2.70.170.10:FF:000028">
    <property type="entry name" value="AcetylCholine Receptor"/>
    <property type="match status" value="1"/>
</dbReference>
<feature type="domain" description="Neurotransmitter-gated ion-channel ligand-binding" evidence="8">
    <location>
        <begin position="33"/>
        <end position="231"/>
    </location>
</feature>
<evidence type="ECO:0000313" key="9">
    <source>
        <dbReference type="EMBL" id="ROT82452.1"/>
    </source>
</evidence>
<keyword evidence="3 6" id="KW-1133">Transmembrane helix</keyword>
<dbReference type="Pfam" id="PF02931">
    <property type="entry name" value="Neur_chan_LBD"/>
    <property type="match status" value="1"/>
</dbReference>
<dbReference type="InterPro" id="IPR036719">
    <property type="entry name" value="Neuro-gated_channel_TM_sf"/>
</dbReference>
<dbReference type="SUPFAM" id="SSF90112">
    <property type="entry name" value="Neurotransmitter-gated ion-channel transmembrane pore"/>
    <property type="match status" value="1"/>
</dbReference>
<dbReference type="GO" id="GO:0016020">
    <property type="term" value="C:membrane"/>
    <property type="evidence" value="ECO:0007669"/>
    <property type="project" value="UniProtKB-SubCell"/>
</dbReference>
<keyword evidence="4 6" id="KW-0472">Membrane</keyword>
<sequence>MKINILLFSLCIFQCDGENYFGNMDTKENWIARLYKDKLQSYSKASRPVLDPSHNTTVHFGMALNKVNVDDHAQTLSSWRDEHLRWDPKEYMNIDQMHFDEQDIWVPDIKVFNTDESSDVHPFGEVPILVDHDGRTHWFPPTHIRVPCDLDLSSWPSDEHECVIRMGSWTHRGEQLDTQLLKHNGTAVSLDVYEKNNRWELVKVEGKRQEITLNDEDTYYEIDFHFTLRRRARTQAIYITQSTLAMVVVVLASYCLPLRLYHTRIVMHLFPLAVLIGCFFTLFTVLPANGGPVPLIVRYYSGTIVLTSISLLSTIFLTTQACCFSSSYSSSSKRLAGIVASTPGLRNVIHGTYNQLDSELGEELEETRAQPSTSQQPSTATDGGQSGIAAHTVRRIINFLLFLLFTIAFCVDYTVLRSVA</sequence>
<reference evidence="9 10" key="1">
    <citation type="submission" date="2018-04" db="EMBL/GenBank/DDBJ databases">
        <authorList>
            <person name="Zhang X."/>
            <person name="Yuan J."/>
            <person name="Li F."/>
            <person name="Xiang J."/>
        </authorList>
    </citation>
    <scope>NUCLEOTIDE SEQUENCE [LARGE SCALE GENOMIC DNA]</scope>
    <source>
        <tissue evidence="9">Muscle</tissue>
    </source>
</reference>
<evidence type="ECO:0000256" key="6">
    <source>
        <dbReference type="SAM" id="Phobius"/>
    </source>
</evidence>
<evidence type="ECO:0000259" key="8">
    <source>
        <dbReference type="Pfam" id="PF02931"/>
    </source>
</evidence>
<evidence type="ECO:0000313" key="10">
    <source>
        <dbReference type="Proteomes" id="UP000283509"/>
    </source>
</evidence>
<keyword evidence="9" id="KW-0675">Receptor</keyword>
<comment type="caution">
    <text evidence="9">The sequence shown here is derived from an EMBL/GenBank/DDBJ whole genome shotgun (WGS) entry which is preliminary data.</text>
</comment>
<name>A0A3R7QXW0_PENVA</name>
<dbReference type="GO" id="GO:0005230">
    <property type="term" value="F:extracellular ligand-gated monoatomic ion channel activity"/>
    <property type="evidence" value="ECO:0007669"/>
    <property type="project" value="InterPro"/>
</dbReference>
<dbReference type="InterPro" id="IPR006201">
    <property type="entry name" value="Neur_channel"/>
</dbReference>
<feature type="chain" id="PRO_5018662812" evidence="7">
    <location>
        <begin position="18"/>
        <end position="420"/>
    </location>
</feature>
<keyword evidence="2 6" id="KW-0812">Transmembrane</keyword>
<evidence type="ECO:0000256" key="1">
    <source>
        <dbReference type="ARBA" id="ARBA00004370"/>
    </source>
</evidence>
<organism evidence="9 10">
    <name type="scientific">Penaeus vannamei</name>
    <name type="common">Whiteleg shrimp</name>
    <name type="synonym">Litopenaeus vannamei</name>
    <dbReference type="NCBI Taxonomy" id="6689"/>
    <lineage>
        <taxon>Eukaryota</taxon>
        <taxon>Metazoa</taxon>
        <taxon>Ecdysozoa</taxon>
        <taxon>Arthropoda</taxon>
        <taxon>Crustacea</taxon>
        <taxon>Multicrustacea</taxon>
        <taxon>Malacostraca</taxon>
        <taxon>Eumalacostraca</taxon>
        <taxon>Eucarida</taxon>
        <taxon>Decapoda</taxon>
        <taxon>Dendrobranchiata</taxon>
        <taxon>Penaeoidea</taxon>
        <taxon>Penaeidae</taxon>
        <taxon>Penaeus</taxon>
    </lineage>
</organism>